<organism evidence="7">
    <name type="scientific">Desertifilum tharense IPPAS B-1220</name>
    <dbReference type="NCBI Taxonomy" id="1781255"/>
    <lineage>
        <taxon>Bacteria</taxon>
        <taxon>Bacillati</taxon>
        <taxon>Cyanobacteriota</taxon>
        <taxon>Cyanophyceae</taxon>
        <taxon>Desertifilales</taxon>
        <taxon>Desertifilaceae</taxon>
        <taxon>Desertifilum</taxon>
    </lineage>
</organism>
<feature type="chain" id="PRO_5009184480" evidence="6">
    <location>
        <begin position="31"/>
        <end position="320"/>
    </location>
</feature>
<dbReference type="PRINTS" id="PR00690">
    <property type="entry name" value="ADHESNFAMILY"/>
</dbReference>
<comment type="similarity">
    <text evidence="5">Belongs to the bacterial solute-binding protein 9 family.</text>
</comment>
<dbReference type="STRING" id="1781255.BH720_00035"/>
<dbReference type="InterPro" id="IPR006129">
    <property type="entry name" value="AdhesinB"/>
</dbReference>
<evidence type="ECO:0000256" key="2">
    <source>
        <dbReference type="ARBA" id="ARBA00022448"/>
    </source>
</evidence>
<protein>
    <submittedName>
        <fullName evidence="7">Manganese ABC transporter substrate-binding protein</fullName>
    </submittedName>
</protein>
<dbReference type="GO" id="GO:0030313">
    <property type="term" value="C:cell envelope"/>
    <property type="evidence" value="ECO:0007669"/>
    <property type="project" value="UniProtKB-SubCell"/>
</dbReference>
<reference evidence="7" key="1">
    <citation type="submission" date="2016-09" db="EMBL/GenBank/DDBJ databases">
        <title>Draft genome of thermotolerant cyanobacterium Desertifilum sp. strain IPPAS B-1220.</title>
        <authorList>
            <person name="Sinetova M.A."/>
            <person name="Bolakhan K."/>
            <person name="Zayadan B.K."/>
            <person name="Mironov K.S."/>
            <person name="Ustinova V."/>
            <person name="Kupriyanova E.V."/>
            <person name="Sidorov R.A."/>
            <person name="Skrypnik A.N."/>
            <person name="Gogoleva N.E."/>
            <person name="Gogolev Y.V."/>
            <person name="Los D.A."/>
        </authorList>
    </citation>
    <scope>NUCLEOTIDE SEQUENCE [LARGE SCALE GENOMIC DNA]</scope>
    <source>
        <strain evidence="7">IPPAS B-1220</strain>
    </source>
</reference>
<keyword evidence="4 6" id="KW-0732">Signal</keyword>
<accession>A0A1E5QRN9</accession>
<evidence type="ECO:0000256" key="4">
    <source>
        <dbReference type="ARBA" id="ARBA00022729"/>
    </source>
</evidence>
<dbReference type="Pfam" id="PF01297">
    <property type="entry name" value="ZnuA"/>
    <property type="match status" value="1"/>
</dbReference>
<dbReference type="PANTHER" id="PTHR42953:SF1">
    <property type="entry name" value="METAL-BINDING PROTEIN HI_0362-RELATED"/>
    <property type="match status" value="1"/>
</dbReference>
<dbReference type="OrthoDB" id="9793396at2"/>
<dbReference type="PRINTS" id="PR00691">
    <property type="entry name" value="ADHESINB"/>
</dbReference>
<dbReference type="EMBL" id="MJGC01000001">
    <property type="protein sequence ID" value="OEJ77286.1"/>
    <property type="molecule type" value="Genomic_DNA"/>
</dbReference>
<dbReference type="InterPro" id="IPR050492">
    <property type="entry name" value="Bact_metal-bind_prot9"/>
</dbReference>
<comment type="subcellular location">
    <subcellularLocation>
        <location evidence="1">Cell envelope</location>
    </subcellularLocation>
</comment>
<comment type="caution">
    <text evidence="7">The sequence shown here is derived from an EMBL/GenBank/DDBJ whole genome shotgun (WGS) entry which is preliminary data.</text>
</comment>
<evidence type="ECO:0000256" key="6">
    <source>
        <dbReference type="SAM" id="SignalP"/>
    </source>
</evidence>
<dbReference type="InterPro" id="IPR006128">
    <property type="entry name" value="Lipoprotein_PsaA-like"/>
</dbReference>
<gene>
    <name evidence="7" type="ORF">BH720_00035</name>
</gene>
<dbReference type="RefSeq" id="WP_069965106.1">
    <property type="nucleotide sequence ID" value="NZ_CM124774.1"/>
</dbReference>
<dbReference type="Gene3D" id="3.40.50.1980">
    <property type="entry name" value="Nitrogenase molybdenum iron protein domain"/>
    <property type="match status" value="2"/>
</dbReference>
<dbReference type="GO" id="GO:0007155">
    <property type="term" value="P:cell adhesion"/>
    <property type="evidence" value="ECO:0007669"/>
    <property type="project" value="InterPro"/>
</dbReference>
<dbReference type="InterPro" id="IPR006127">
    <property type="entry name" value="ZnuA-like"/>
</dbReference>
<keyword evidence="2 5" id="KW-0813">Transport</keyword>
<evidence type="ECO:0000313" key="7">
    <source>
        <dbReference type="EMBL" id="OEJ77286.1"/>
    </source>
</evidence>
<dbReference type="GO" id="GO:0030001">
    <property type="term" value="P:metal ion transport"/>
    <property type="evidence" value="ECO:0007669"/>
    <property type="project" value="InterPro"/>
</dbReference>
<dbReference type="GO" id="GO:0046872">
    <property type="term" value="F:metal ion binding"/>
    <property type="evidence" value="ECO:0007669"/>
    <property type="project" value="UniProtKB-KW"/>
</dbReference>
<dbReference type="AlphaFoldDB" id="A0A1E5QRN9"/>
<proteinExistence type="inferred from homology"/>
<name>A0A1E5QRN9_9CYAN</name>
<sequence>MAVKTQSPGRKTFLLALTSAVLGLSLSACNRSPATPENRLPQVVATSTILEDLTARVGADEIQLTGLLNPGDDPHIYEPVPLDSRTLEQADLILYNGYDLEPQIIRLMNAVGQNARRVAIGEVVSPLGSLEEGEAVPDPHVWGDAKNVVLMVEAIRDELIDLSPADREVFTQNAAQLIQELQRLDAWIIQQIQTIPPQQRQLITTHDAFQYYAQAYGLEVTGTLIGMSTEEQPSARTVQELVRSIQDSQVPAIFAETTINPQLIRTVAQEAGVQLAETELYSDSIGTPGSGADSYIRMMVSNTRAIVEALGGQYTPFEQN</sequence>
<dbReference type="PANTHER" id="PTHR42953">
    <property type="entry name" value="HIGH-AFFINITY ZINC UPTAKE SYSTEM PROTEIN ZNUA-RELATED"/>
    <property type="match status" value="1"/>
</dbReference>
<keyword evidence="3" id="KW-0479">Metal-binding</keyword>
<evidence type="ECO:0000256" key="1">
    <source>
        <dbReference type="ARBA" id="ARBA00004196"/>
    </source>
</evidence>
<evidence type="ECO:0000256" key="5">
    <source>
        <dbReference type="RuleBase" id="RU003512"/>
    </source>
</evidence>
<dbReference type="PROSITE" id="PS51257">
    <property type="entry name" value="PROKAR_LIPOPROTEIN"/>
    <property type="match status" value="1"/>
</dbReference>
<feature type="signal peptide" evidence="6">
    <location>
        <begin position="1"/>
        <end position="30"/>
    </location>
</feature>
<evidence type="ECO:0000256" key="3">
    <source>
        <dbReference type="ARBA" id="ARBA00022723"/>
    </source>
</evidence>
<dbReference type="SUPFAM" id="SSF53807">
    <property type="entry name" value="Helical backbone' metal receptor"/>
    <property type="match status" value="1"/>
</dbReference>